<sequence>AGTAPYGSYSECQTACTGYVYKDGGGESPTGPKTGDTLNCRLYHARRAVHDGSGCVDVGPDSGSCR</sequence>
<proteinExistence type="predicted"/>
<evidence type="ECO:0000313" key="1">
    <source>
        <dbReference type="EMBL" id="GAH88709.1"/>
    </source>
</evidence>
<name>X1KEX0_9ZZZZ</name>
<protein>
    <submittedName>
        <fullName evidence="1">Uncharacterized protein</fullName>
    </submittedName>
</protein>
<organism evidence="1">
    <name type="scientific">marine sediment metagenome</name>
    <dbReference type="NCBI Taxonomy" id="412755"/>
    <lineage>
        <taxon>unclassified sequences</taxon>
        <taxon>metagenomes</taxon>
        <taxon>ecological metagenomes</taxon>
    </lineage>
</organism>
<gene>
    <name evidence="1" type="ORF">S03H2_62177</name>
</gene>
<dbReference type="EMBL" id="BARU01040191">
    <property type="protein sequence ID" value="GAH88709.1"/>
    <property type="molecule type" value="Genomic_DNA"/>
</dbReference>
<accession>X1KEX0</accession>
<feature type="non-terminal residue" evidence="1">
    <location>
        <position position="1"/>
    </location>
</feature>
<comment type="caution">
    <text evidence="1">The sequence shown here is derived from an EMBL/GenBank/DDBJ whole genome shotgun (WGS) entry which is preliminary data.</text>
</comment>
<reference evidence="1" key="1">
    <citation type="journal article" date="2014" name="Front. Microbiol.">
        <title>High frequency of phylogenetically diverse reductive dehalogenase-homologous genes in deep subseafloor sedimentary metagenomes.</title>
        <authorList>
            <person name="Kawai M."/>
            <person name="Futagami T."/>
            <person name="Toyoda A."/>
            <person name="Takaki Y."/>
            <person name="Nishi S."/>
            <person name="Hori S."/>
            <person name="Arai W."/>
            <person name="Tsubouchi T."/>
            <person name="Morono Y."/>
            <person name="Uchiyama I."/>
            <person name="Ito T."/>
            <person name="Fujiyama A."/>
            <person name="Inagaki F."/>
            <person name="Takami H."/>
        </authorList>
    </citation>
    <scope>NUCLEOTIDE SEQUENCE</scope>
    <source>
        <strain evidence="1">Expedition CK06-06</strain>
    </source>
</reference>
<dbReference type="AlphaFoldDB" id="X1KEX0"/>